<dbReference type="Pfam" id="PF00392">
    <property type="entry name" value="GntR"/>
    <property type="match status" value="1"/>
</dbReference>
<evidence type="ECO:0000313" key="8">
    <source>
        <dbReference type="Proteomes" id="UP001422074"/>
    </source>
</evidence>
<keyword evidence="5" id="KW-0804">Transcription</keyword>
<dbReference type="CDD" id="cd00609">
    <property type="entry name" value="AAT_like"/>
    <property type="match status" value="1"/>
</dbReference>
<protein>
    <submittedName>
        <fullName evidence="7">PLP-dependent aminotransferase family protein</fullName>
    </submittedName>
</protein>
<evidence type="ECO:0000313" key="7">
    <source>
        <dbReference type="EMBL" id="MEN2745109.1"/>
    </source>
</evidence>
<dbReference type="EMBL" id="JBDFRB010000009">
    <property type="protein sequence ID" value="MEN2745109.1"/>
    <property type="molecule type" value="Genomic_DNA"/>
</dbReference>
<dbReference type="Proteomes" id="UP001422074">
    <property type="component" value="Unassembled WGS sequence"/>
</dbReference>
<dbReference type="InterPro" id="IPR036390">
    <property type="entry name" value="WH_DNA-bd_sf"/>
</dbReference>
<dbReference type="InterPro" id="IPR051446">
    <property type="entry name" value="HTH_trans_reg/aminotransferase"/>
</dbReference>
<dbReference type="RefSeq" id="WP_345885462.1">
    <property type="nucleotide sequence ID" value="NZ_JBDFRB010000009.1"/>
</dbReference>
<dbReference type="SUPFAM" id="SSF53383">
    <property type="entry name" value="PLP-dependent transferases"/>
    <property type="match status" value="1"/>
</dbReference>
<organism evidence="7 8">
    <name type="scientific">Sinomonas halotolerans</name>
    <dbReference type="NCBI Taxonomy" id="1644133"/>
    <lineage>
        <taxon>Bacteria</taxon>
        <taxon>Bacillati</taxon>
        <taxon>Actinomycetota</taxon>
        <taxon>Actinomycetes</taxon>
        <taxon>Micrococcales</taxon>
        <taxon>Micrococcaceae</taxon>
        <taxon>Sinomonas</taxon>
    </lineage>
</organism>
<comment type="caution">
    <text evidence="7">The sequence shown here is derived from an EMBL/GenBank/DDBJ whole genome shotgun (WGS) entry which is preliminary data.</text>
</comment>
<dbReference type="PROSITE" id="PS50949">
    <property type="entry name" value="HTH_GNTR"/>
    <property type="match status" value="1"/>
</dbReference>
<evidence type="ECO:0000256" key="5">
    <source>
        <dbReference type="ARBA" id="ARBA00023163"/>
    </source>
</evidence>
<name>A0ABU9X0Y1_9MICC</name>
<dbReference type="InterPro" id="IPR036388">
    <property type="entry name" value="WH-like_DNA-bd_sf"/>
</dbReference>
<reference evidence="7 8" key="1">
    <citation type="submission" date="2024-05" db="EMBL/GenBank/DDBJ databases">
        <title>Sinomonas sp. nov., isolated from a waste landfill.</title>
        <authorList>
            <person name="Zhao Y."/>
        </authorList>
    </citation>
    <scope>NUCLEOTIDE SEQUENCE [LARGE SCALE GENOMIC DNA]</scope>
    <source>
        <strain evidence="7 8">CCTCC AB2014300</strain>
    </source>
</reference>
<dbReference type="PANTHER" id="PTHR46577">
    <property type="entry name" value="HTH-TYPE TRANSCRIPTIONAL REGULATORY PROTEIN GABR"/>
    <property type="match status" value="1"/>
</dbReference>
<proteinExistence type="inferred from homology"/>
<keyword evidence="7" id="KW-0808">Transferase</keyword>
<dbReference type="Gene3D" id="3.40.640.10">
    <property type="entry name" value="Type I PLP-dependent aspartate aminotransferase-like (Major domain)"/>
    <property type="match status" value="1"/>
</dbReference>
<dbReference type="CDD" id="cd07377">
    <property type="entry name" value="WHTH_GntR"/>
    <property type="match status" value="1"/>
</dbReference>
<dbReference type="Gene3D" id="3.90.1150.10">
    <property type="entry name" value="Aspartate Aminotransferase, domain 1"/>
    <property type="match status" value="1"/>
</dbReference>
<dbReference type="Pfam" id="PF00155">
    <property type="entry name" value="Aminotran_1_2"/>
    <property type="match status" value="1"/>
</dbReference>
<dbReference type="InterPro" id="IPR004839">
    <property type="entry name" value="Aminotransferase_I/II_large"/>
</dbReference>
<comment type="similarity">
    <text evidence="1">In the C-terminal section; belongs to the class-I pyridoxal-phosphate-dependent aminotransferase family.</text>
</comment>
<feature type="domain" description="HTH gntR-type" evidence="6">
    <location>
        <begin position="20"/>
        <end position="88"/>
    </location>
</feature>
<keyword evidence="7" id="KW-0032">Aminotransferase</keyword>
<sequence>MVRLTSARLAALLGRWEGAGPAYADLADRIRLLALDGRVLDGTRLPAERELALALGLSRTTVAAAYARLRDLGCAASVRGSGTYIALPAAPAVAAPDGGGLVDLTKAAMPAASIVAECLGLAARSIGGELGSLGYEPVGLPRLRVAVAEHFERRGVPTAPDQIMVTTGAQHAISLLARLALRSGGRALVEQPTYPHAMDVLASVRTRLGALPVSEAGWDLPAAEAAFAARPELAYVIPDFHNPTGASLSPEGRERLAWLAQRSGTLLVADETTALLDISRGPLLPLAAYSAQAVTIGGLSKLAWGGLRVGWIRAPRAVIARLAHLRTAMDLGTPVLEQLAAVELLAREALLVAERRSALRERHAALTEALAQSFPEWTVPKVDGGSALWVDCSPYSSSRLVLAARGHGVALTAGPRFGLGGAFEHRLRLPFTASPEDLRGAILALRAASSEGGPAEVAAPLVAV</sequence>
<dbReference type="SUPFAM" id="SSF46785">
    <property type="entry name" value="Winged helix' DNA-binding domain"/>
    <property type="match status" value="1"/>
</dbReference>
<keyword evidence="3" id="KW-0805">Transcription regulation</keyword>
<dbReference type="SMART" id="SM00345">
    <property type="entry name" value="HTH_GNTR"/>
    <property type="match status" value="1"/>
</dbReference>
<evidence type="ECO:0000256" key="4">
    <source>
        <dbReference type="ARBA" id="ARBA00023125"/>
    </source>
</evidence>
<keyword evidence="2" id="KW-0663">Pyridoxal phosphate</keyword>
<keyword evidence="4" id="KW-0238">DNA-binding</keyword>
<accession>A0ABU9X0Y1</accession>
<dbReference type="Gene3D" id="1.10.10.10">
    <property type="entry name" value="Winged helix-like DNA-binding domain superfamily/Winged helix DNA-binding domain"/>
    <property type="match status" value="1"/>
</dbReference>
<evidence type="ECO:0000259" key="6">
    <source>
        <dbReference type="PROSITE" id="PS50949"/>
    </source>
</evidence>
<evidence type="ECO:0000256" key="3">
    <source>
        <dbReference type="ARBA" id="ARBA00023015"/>
    </source>
</evidence>
<dbReference type="InterPro" id="IPR015422">
    <property type="entry name" value="PyrdxlP-dep_Trfase_small"/>
</dbReference>
<evidence type="ECO:0000256" key="2">
    <source>
        <dbReference type="ARBA" id="ARBA00022898"/>
    </source>
</evidence>
<dbReference type="InterPro" id="IPR000524">
    <property type="entry name" value="Tscrpt_reg_HTH_GntR"/>
</dbReference>
<dbReference type="GO" id="GO:0008483">
    <property type="term" value="F:transaminase activity"/>
    <property type="evidence" value="ECO:0007669"/>
    <property type="project" value="UniProtKB-KW"/>
</dbReference>
<dbReference type="InterPro" id="IPR015421">
    <property type="entry name" value="PyrdxlP-dep_Trfase_major"/>
</dbReference>
<keyword evidence="8" id="KW-1185">Reference proteome</keyword>
<evidence type="ECO:0000256" key="1">
    <source>
        <dbReference type="ARBA" id="ARBA00005384"/>
    </source>
</evidence>
<dbReference type="PANTHER" id="PTHR46577:SF1">
    <property type="entry name" value="HTH-TYPE TRANSCRIPTIONAL REGULATORY PROTEIN GABR"/>
    <property type="match status" value="1"/>
</dbReference>
<gene>
    <name evidence="7" type="ORF">ABCQ75_11230</name>
</gene>
<dbReference type="InterPro" id="IPR015424">
    <property type="entry name" value="PyrdxlP-dep_Trfase"/>
</dbReference>